<feature type="chain" id="PRO_5004711336" description="CFEM domain-containing protein" evidence="6">
    <location>
        <begin position="19"/>
        <end position="186"/>
    </location>
</feature>
<evidence type="ECO:0000313" key="8">
    <source>
        <dbReference type="EMBL" id="ESK89571.1"/>
    </source>
</evidence>
<evidence type="ECO:0000256" key="4">
    <source>
        <dbReference type="ARBA" id="ARBA00023157"/>
    </source>
</evidence>
<dbReference type="Proteomes" id="UP000017559">
    <property type="component" value="Unassembled WGS sequence"/>
</dbReference>
<dbReference type="Pfam" id="PF05730">
    <property type="entry name" value="CFEM"/>
    <property type="match status" value="1"/>
</dbReference>
<comment type="subcellular location">
    <subcellularLocation>
        <location evidence="1">Secreted</location>
    </subcellularLocation>
</comment>
<name>V2X9U1_MONRO</name>
<keyword evidence="2" id="KW-0964">Secreted</keyword>
<organism evidence="8 9">
    <name type="scientific">Moniliophthora roreri (strain MCA 2997)</name>
    <name type="common">Cocoa frosty pod rot fungus</name>
    <name type="synonym">Crinipellis roreri</name>
    <dbReference type="NCBI Taxonomy" id="1381753"/>
    <lineage>
        <taxon>Eukaryota</taxon>
        <taxon>Fungi</taxon>
        <taxon>Dikarya</taxon>
        <taxon>Basidiomycota</taxon>
        <taxon>Agaricomycotina</taxon>
        <taxon>Agaricomycetes</taxon>
        <taxon>Agaricomycetidae</taxon>
        <taxon>Agaricales</taxon>
        <taxon>Marasmiineae</taxon>
        <taxon>Marasmiaceae</taxon>
        <taxon>Moniliophthora</taxon>
    </lineage>
</organism>
<dbReference type="GO" id="GO:0005576">
    <property type="term" value="C:extracellular region"/>
    <property type="evidence" value="ECO:0007669"/>
    <property type="project" value="UniProtKB-SubCell"/>
</dbReference>
<keyword evidence="4" id="KW-1015">Disulfide bond</keyword>
<keyword evidence="9" id="KW-1185">Reference proteome</keyword>
<reference evidence="8 9" key="1">
    <citation type="journal article" date="2014" name="BMC Genomics">
        <title>Genome and secretome analysis of the hemibiotrophic fungal pathogen, Moniliophthora roreri, which causes frosty pod rot disease of cacao: mechanisms of the biotrophic and necrotrophic phases.</title>
        <authorList>
            <person name="Meinhardt L.W."/>
            <person name="Costa G.G.L."/>
            <person name="Thomazella D.P.T."/>
            <person name="Teixeira P.J.P.L."/>
            <person name="Carazzolle M.F."/>
            <person name="Schuster S.C."/>
            <person name="Carlson J.E."/>
            <person name="Guiltinan M.J."/>
            <person name="Mieczkowski P."/>
            <person name="Farmer A."/>
            <person name="Ramaraj T."/>
            <person name="Crozier J."/>
            <person name="Davis R.E."/>
            <person name="Shao J."/>
            <person name="Melnick R.L."/>
            <person name="Pereira G.A.G."/>
            <person name="Bailey B.A."/>
        </authorList>
    </citation>
    <scope>NUCLEOTIDE SEQUENCE [LARGE SCALE GENOMIC DNA]</scope>
    <source>
        <strain evidence="8 9">MCA 2997</strain>
    </source>
</reference>
<gene>
    <name evidence="8" type="ORF">Moror_8704</name>
</gene>
<feature type="compositionally biased region" description="Gly residues" evidence="5">
    <location>
        <begin position="140"/>
        <end position="149"/>
    </location>
</feature>
<dbReference type="KEGG" id="mrr:Moror_8704"/>
<evidence type="ECO:0000256" key="3">
    <source>
        <dbReference type="ARBA" id="ARBA00022729"/>
    </source>
</evidence>
<dbReference type="InterPro" id="IPR008427">
    <property type="entry name" value="Extracellular_membr_CFEM_dom"/>
</dbReference>
<feature type="compositionally biased region" description="Low complexity" evidence="5">
    <location>
        <begin position="98"/>
        <end position="139"/>
    </location>
</feature>
<proteinExistence type="predicted"/>
<dbReference type="AlphaFoldDB" id="V2X9U1"/>
<evidence type="ECO:0000259" key="7">
    <source>
        <dbReference type="Pfam" id="PF05730"/>
    </source>
</evidence>
<dbReference type="HOGENOM" id="CLU_125083_0_0_1"/>
<evidence type="ECO:0000256" key="2">
    <source>
        <dbReference type="ARBA" id="ARBA00022525"/>
    </source>
</evidence>
<evidence type="ECO:0000313" key="9">
    <source>
        <dbReference type="Proteomes" id="UP000017559"/>
    </source>
</evidence>
<sequence length="186" mass="18388">MKSSSSIFSLLLVVLVNAQDPTSTGNMSPCFYPCDLQASRAAACSSSQDFTCICQSQVYQETLRTCLEGCPQDREAMLGRQAQECGAAGIPITNTGSASASASATGSGSSPGPASSTPTSLSASTGPGLLSTSPTQTSGGSSGGSGSGTSEGAAASTTSNGAAACYKGQWWTAMAAGTFAVFMINS</sequence>
<feature type="signal peptide" evidence="6">
    <location>
        <begin position="1"/>
        <end position="18"/>
    </location>
</feature>
<protein>
    <recommendedName>
        <fullName evidence="7">CFEM domain-containing protein</fullName>
    </recommendedName>
</protein>
<evidence type="ECO:0000256" key="5">
    <source>
        <dbReference type="SAM" id="MobiDB-lite"/>
    </source>
</evidence>
<feature type="domain" description="CFEM" evidence="7">
    <location>
        <begin position="25"/>
        <end position="85"/>
    </location>
</feature>
<dbReference type="OrthoDB" id="10473512at2759"/>
<evidence type="ECO:0000256" key="6">
    <source>
        <dbReference type="SAM" id="SignalP"/>
    </source>
</evidence>
<evidence type="ECO:0000256" key="1">
    <source>
        <dbReference type="ARBA" id="ARBA00004613"/>
    </source>
</evidence>
<accession>V2X9U1</accession>
<comment type="caution">
    <text evidence="8">The sequence shown here is derived from an EMBL/GenBank/DDBJ whole genome shotgun (WGS) entry which is preliminary data.</text>
</comment>
<dbReference type="EMBL" id="AWSO01000550">
    <property type="protein sequence ID" value="ESK89571.1"/>
    <property type="molecule type" value="Genomic_DNA"/>
</dbReference>
<keyword evidence="3 6" id="KW-0732">Signal</keyword>
<feature type="region of interest" description="Disordered" evidence="5">
    <location>
        <begin position="98"/>
        <end position="154"/>
    </location>
</feature>